<dbReference type="SUPFAM" id="SSF88723">
    <property type="entry name" value="PIN domain-like"/>
    <property type="match status" value="1"/>
</dbReference>
<dbReference type="PANTHER" id="PTHR15665">
    <property type="entry name" value="ASTEROID PROTEIN"/>
    <property type="match status" value="1"/>
</dbReference>
<name>A0AAD7ZQD1_DIPPU</name>
<evidence type="ECO:0000256" key="1">
    <source>
        <dbReference type="ARBA" id="ARBA00007398"/>
    </source>
</evidence>
<dbReference type="PRINTS" id="PR00853">
    <property type="entry name" value="XPGRADSUPER"/>
</dbReference>
<feature type="compositionally biased region" description="Acidic residues" evidence="3">
    <location>
        <begin position="591"/>
        <end position="600"/>
    </location>
</feature>
<proteinExistence type="inferred from homology"/>
<dbReference type="InterPro" id="IPR006085">
    <property type="entry name" value="XPG_DNA_repair_N"/>
</dbReference>
<dbReference type="PANTHER" id="PTHR15665:SF1">
    <property type="entry name" value="PROTEIN ASTEROID HOMOLOG 1"/>
    <property type="match status" value="1"/>
</dbReference>
<dbReference type="CDD" id="cd18676">
    <property type="entry name" value="PIN_asteroid-like"/>
    <property type="match status" value="1"/>
</dbReference>
<dbReference type="InterPro" id="IPR006084">
    <property type="entry name" value="XPG/Rad2"/>
</dbReference>
<accession>A0AAD7ZQD1</accession>
<feature type="compositionally biased region" description="Acidic residues" evidence="3">
    <location>
        <begin position="343"/>
        <end position="365"/>
    </location>
</feature>
<gene>
    <name evidence="5" type="ORF">L9F63_020736</name>
</gene>
<dbReference type="AlphaFoldDB" id="A0AAD7ZQD1"/>
<comment type="caution">
    <text evidence="5">The sequence shown here is derived from an EMBL/GenBank/DDBJ whole genome shotgun (WGS) entry which is preliminary data.</text>
</comment>
<evidence type="ECO:0000259" key="4">
    <source>
        <dbReference type="Pfam" id="PF00752"/>
    </source>
</evidence>
<comment type="similarity">
    <text evidence="1">Belongs to the asteroid family.</text>
</comment>
<reference evidence="5" key="2">
    <citation type="submission" date="2023-05" db="EMBL/GenBank/DDBJ databases">
        <authorList>
            <person name="Fouks B."/>
        </authorList>
    </citation>
    <scope>NUCLEOTIDE SEQUENCE</scope>
    <source>
        <strain evidence="5">Stay&amp;Tobe</strain>
        <tissue evidence="5">Testes</tissue>
    </source>
</reference>
<evidence type="ECO:0000313" key="5">
    <source>
        <dbReference type="EMBL" id="KAJ9584930.1"/>
    </source>
</evidence>
<sequence>MGVRGLTTYISKRSDRYLEPYELKCCTIVIDGNNIACQLYNWFSKCNCAFGGDYDKYANCVKEFFTLLLKCEVKPLVIFDGGYETKKLPTVRERLKKKLQTAKCVNPMTQSKLHVFPLFMKDVFMDVLRSLKISFAQSDFEADSEIAAIARQLKCPVLSYDSDFYVYDVLYIPFSSVVLEAVKYTEANDKSVKYYISCSIYRIETFLNSLGGLDKSLLPVLAVVLGNDYIEKQVLQNFLSQIKCPKHRSLNNTQRQIVGILEWLRNEKLETAVTKILSHLKKQKRSSVSRQLKEIISGYKNTSSCLLPYLKISDAGEVPSNVDDCSINFNIKHIEAHQNCEIESIESGEENIQEDGEEEDDEIEEEKGAEKEDVIEDEGNQQSEMFDSHIGYCRSKNSFLKEHGSQLKKTDESERLSGTSSQEEFNVNVSVAEAIAAVSKEDCLSAFDNILPFHIMDETLKTRTKIFSLEVLHAFAQFQSCAYFINHLNALLDFPFPSCQIGHFYSGTVIYNACMNFKKRSNVEIYICKHILNFRSLRLLYEVLFSKVACFLPKLFKIDMLKKTNQKRKKKRTKKSATLSEKGVNLSENEQNTDESESSEFAEFMKNNRFSALTCKS</sequence>
<dbReference type="Gene3D" id="3.40.50.1010">
    <property type="entry name" value="5'-nuclease"/>
    <property type="match status" value="1"/>
</dbReference>
<organism evidence="5 6">
    <name type="scientific">Diploptera punctata</name>
    <name type="common">Pacific beetle cockroach</name>
    <dbReference type="NCBI Taxonomy" id="6984"/>
    <lineage>
        <taxon>Eukaryota</taxon>
        <taxon>Metazoa</taxon>
        <taxon>Ecdysozoa</taxon>
        <taxon>Arthropoda</taxon>
        <taxon>Hexapoda</taxon>
        <taxon>Insecta</taxon>
        <taxon>Pterygota</taxon>
        <taxon>Neoptera</taxon>
        <taxon>Polyneoptera</taxon>
        <taxon>Dictyoptera</taxon>
        <taxon>Blattodea</taxon>
        <taxon>Blaberoidea</taxon>
        <taxon>Blaberidae</taxon>
        <taxon>Diplopterinae</taxon>
        <taxon>Diploptera</taxon>
    </lineage>
</organism>
<keyword evidence="2" id="KW-0539">Nucleus</keyword>
<feature type="domain" description="XPG N-terminal" evidence="4">
    <location>
        <begin position="1"/>
        <end position="99"/>
    </location>
</feature>
<feature type="region of interest" description="Disordered" evidence="3">
    <location>
        <begin position="342"/>
        <end position="381"/>
    </location>
</feature>
<dbReference type="Proteomes" id="UP001233999">
    <property type="component" value="Unassembled WGS sequence"/>
</dbReference>
<evidence type="ECO:0000313" key="6">
    <source>
        <dbReference type="Proteomes" id="UP001233999"/>
    </source>
</evidence>
<feature type="region of interest" description="Disordered" evidence="3">
    <location>
        <begin position="567"/>
        <end position="601"/>
    </location>
</feature>
<protein>
    <recommendedName>
        <fullName evidence="4">XPG N-terminal domain-containing protein</fullName>
    </recommendedName>
</protein>
<reference evidence="5" key="1">
    <citation type="journal article" date="2023" name="IScience">
        <title>Live-bearing cockroach genome reveals convergent evolutionary mechanisms linked to viviparity in insects and beyond.</title>
        <authorList>
            <person name="Fouks B."/>
            <person name="Harrison M.C."/>
            <person name="Mikhailova A.A."/>
            <person name="Marchal E."/>
            <person name="English S."/>
            <person name="Carruthers M."/>
            <person name="Jennings E.C."/>
            <person name="Chiamaka E.L."/>
            <person name="Frigard R.A."/>
            <person name="Pippel M."/>
            <person name="Attardo G.M."/>
            <person name="Benoit J.B."/>
            <person name="Bornberg-Bauer E."/>
            <person name="Tobe S.S."/>
        </authorList>
    </citation>
    <scope>NUCLEOTIDE SEQUENCE</scope>
    <source>
        <strain evidence="5">Stay&amp;Tobe</strain>
    </source>
</reference>
<evidence type="ECO:0000256" key="3">
    <source>
        <dbReference type="SAM" id="MobiDB-lite"/>
    </source>
</evidence>
<dbReference type="InterPro" id="IPR029060">
    <property type="entry name" value="PIN-like_dom_sf"/>
</dbReference>
<dbReference type="Pfam" id="PF00752">
    <property type="entry name" value="XPG_N"/>
    <property type="match status" value="1"/>
</dbReference>
<evidence type="ECO:0000256" key="2">
    <source>
        <dbReference type="ARBA" id="ARBA00023242"/>
    </source>
</evidence>
<dbReference type="InterPro" id="IPR026832">
    <property type="entry name" value="Asteroid"/>
</dbReference>
<dbReference type="EMBL" id="JASPKZ010007338">
    <property type="protein sequence ID" value="KAJ9584930.1"/>
    <property type="molecule type" value="Genomic_DNA"/>
</dbReference>
<keyword evidence="6" id="KW-1185">Reference proteome</keyword>
<dbReference type="GO" id="GO:0004518">
    <property type="term" value="F:nuclease activity"/>
    <property type="evidence" value="ECO:0007669"/>
    <property type="project" value="InterPro"/>
</dbReference>